<proteinExistence type="predicted"/>
<feature type="region of interest" description="Disordered" evidence="1">
    <location>
        <begin position="55"/>
        <end position="89"/>
    </location>
</feature>
<organism evidence="2 3">
    <name type="scientific">Bodo saltans</name>
    <name type="common">Flagellated protozoan</name>
    <dbReference type="NCBI Taxonomy" id="75058"/>
    <lineage>
        <taxon>Eukaryota</taxon>
        <taxon>Discoba</taxon>
        <taxon>Euglenozoa</taxon>
        <taxon>Kinetoplastea</taxon>
        <taxon>Metakinetoplastina</taxon>
        <taxon>Eubodonida</taxon>
        <taxon>Bodonidae</taxon>
        <taxon>Bodo</taxon>
    </lineage>
</organism>
<dbReference type="Proteomes" id="UP000051952">
    <property type="component" value="Unassembled WGS sequence"/>
</dbReference>
<dbReference type="OrthoDB" id="6500128at2759"/>
<evidence type="ECO:0000256" key="1">
    <source>
        <dbReference type="SAM" id="MobiDB-lite"/>
    </source>
</evidence>
<dbReference type="VEuPathDB" id="TriTrypDB:BSAL_55165"/>
<name>A0A0S4KM10_BODSA</name>
<accession>A0A0S4KM10</accession>
<feature type="compositionally biased region" description="Basic residues" evidence="1">
    <location>
        <begin position="604"/>
        <end position="615"/>
    </location>
</feature>
<gene>
    <name evidence="2" type="ORF">BSAL_55165</name>
</gene>
<keyword evidence="3" id="KW-1185">Reference proteome</keyword>
<protein>
    <submittedName>
        <fullName evidence="2">Uncharacterized protein</fullName>
    </submittedName>
</protein>
<sequence>MTEANVVSPSASSKAMHVLSAVPNQRWLLSVLVSCGVCQGLVVAVKIWSKRRQLRAPNKQHNGQPTSSERAGVVLPRDDKSVAAGNNDDDDHFEDAEAYALCNHISSHVLGDGNEAQQEPAEQQLQTAAPSLRALHLLRRWDVVLTRVCPLQHASSTVKAAPLVAPQQSLSLLFPGTFHAFEEDILHFLSTWSETVDKRLRVSLQNTLMMGEGGSGSGLWWHNMLVDVSWCVLFLIARRDCLVEFHVGVQVLRDTKYCSEHAVDKWVELHDVRVGGRHHFGFMKENNGLTQLFQQHFEKTTQGSHHHQHHHVAGSLLFAVCHHLNVIWNDQQRQYAAFTAQYRTLQWRGMRSLLHYVLISSPSKWGILSLSTLSSLAVAKLAVSGVWIRATVEVQLVSKVSLPPHSSSANSNHTDEELGAWKYLSYLVLWESLRLVALRLVKATTDKAIASWSAQERETRRRELYRCLVAQPLSYFDLYHYDDIEEVMFYVNDMEGVDVHVHTSLLRLQQSVLCLVQVAGETSVLTVAAASAGVAAQTVAGGLTVLLRLWWAAIVKKCSSQLNGGSRPVPSSPGATSVAAMPAVDDDDDDDEEVDMEELELRGRPWRRRKNSPPL</sequence>
<feature type="compositionally biased region" description="Polar residues" evidence="1">
    <location>
        <begin position="59"/>
        <end position="69"/>
    </location>
</feature>
<evidence type="ECO:0000313" key="2">
    <source>
        <dbReference type="EMBL" id="CUI11833.1"/>
    </source>
</evidence>
<evidence type="ECO:0000313" key="3">
    <source>
        <dbReference type="Proteomes" id="UP000051952"/>
    </source>
</evidence>
<dbReference type="AlphaFoldDB" id="A0A0S4KM10"/>
<reference evidence="3" key="1">
    <citation type="submission" date="2015-09" db="EMBL/GenBank/DDBJ databases">
        <authorList>
            <consortium name="Pathogen Informatics"/>
        </authorList>
    </citation>
    <scope>NUCLEOTIDE SEQUENCE [LARGE SCALE GENOMIC DNA]</scope>
    <source>
        <strain evidence="3">Lake Konstanz</strain>
    </source>
</reference>
<feature type="region of interest" description="Disordered" evidence="1">
    <location>
        <begin position="561"/>
        <end position="615"/>
    </location>
</feature>
<dbReference type="EMBL" id="CYKH01000151">
    <property type="protein sequence ID" value="CUI11833.1"/>
    <property type="molecule type" value="Genomic_DNA"/>
</dbReference>
<feature type="compositionally biased region" description="Acidic residues" evidence="1">
    <location>
        <begin position="584"/>
        <end position="598"/>
    </location>
</feature>